<proteinExistence type="predicted"/>
<dbReference type="EMBL" id="CAJVPI010002196">
    <property type="protein sequence ID" value="CAG8637986.1"/>
    <property type="molecule type" value="Genomic_DNA"/>
</dbReference>
<keyword evidence="2" id="KW-1185">Reference proteome</keyword>
<organism evidence="1 2">
    <name type="scientific">Paraglomus brasilianum</name>
    <dbReference type="NCBI Taxonomy" id="144538"/>
    <lineage>
        <taxon>Eukaryota</taxon>
        <taxon>Fungi</taxon>
        <taxon>Fungi incertae sedis</taxon>
        <taxon>Mucoromycota</taxon>
        <taxon>Glomeromycotina</taxon>
        <taxon>Glomeromycetes</taxon>
        <taxon>Paraglomerales</taxon>
        <taxon>Paraglomeraceae</taxon>
        <taxon>Paraglomus</taxon>
    </lineage>
</organism>
<evidence type="ECO:0000313" key="2">
    <source>
        <dbReference type="Proteomes" id="UP000789739"/>
    </source>
</evidence>
<name>A0A9N9DFG2_9GLOM</name>
<dbReference type="Proteomes" id="UP000789739">
    <property type="component" value="Unassembled WGS sequence"/>
</dbReference>
<feature type="non-terminal residue" evidence="1">
    <location>
        <position position="107"/>
    </location>
</feature>
<reference evidence="1" key="1">
    <citation type="submission" date="2021-06" db="EMBL/GenBank/DDBJ databases">
        <authorList>
            <person name="Kallberg Y."/>
            <person name="Tangrot J."/>
            <person name="Rosling A."/>
        </authorList>
    </citation>
    <scope>NUCLEOTIDE SEQUENCE</scope>
    <source>
        <strain evidence="1">BR232B</strain>
    </source>
</reference>
<protein>
    <submittedName>
        <fullName evidence="1">1339_t:CDS:1</fullName>
    </submittedName>
</protein>
<gene>
    <name evidence="1" type="ORF">PBRASI_LOCUS9614</name>
</gene>
<dbReference type="AlphaFoldDB" id="A0A9N9DFG2"/>
<comment type="caution">
    <text evidence="1">The sequence shown here is derived from an EMBL/GenBank/DDBJ whole genome shotgun (WGS) entry which is preliminary data.</text>
</comment>
<accession>A0A9N9DFG2</accession>
<sequence>MTTNPITQSKITVPSNLTSTVQDLSTSLTAIKPNNSETTQIITYTLIATAIIMGIKDYLPDFKGALNNFYDERLKDLVENKSTEYKALAGEFIQRSLNYQKAMLAIG</sequence>
<dbReference type="OrthoDB" id="2445315at2759"/>
<evidence type="ECO:0000313" key="1">
    <source>
        <dbReference type="EMBL" id="CAG8637986.1"/>
    </source>
</evidence>